<dbReference type="EMBL" id="LCAP01000002">
    <property type="protein sequence ID" value="KKR91706.1"/>
    <property type="molecule type" value="Genomic_DNA"/>
</dbReference>
<organism evidence="1 2">
    <name type="scientific">Candidatus Falkowbacteria bacterium GW2011_GWA2_41_14</name>
    <dbReference type="NCBI Taxonomy" id="1618635"/>
    <lineage>
        <taxon>Bacteria</taxon>
        <taxon>Candidatus Falkowiibacteriota</taxon>
    </lineage>
</organism>
<sequence length="214" mass="24434">MTEIQTASNAELADRRPSKGEYFYHDGIERYSAHNTRPMCFACGNKTERIYSSCWYINAIVQCVAAKQRIISMFRPGTCYDSDLCNDGGARIIVSVCEEHKRHAEILCHLTADGVITANIISRAVKALISRPEFNQLVAEAAHAIWSRNEQDRKHHNWCDAWGLFLKGRGRIPSLAERTERARCLWQERKENQSLEDWLAAEKEVSALYTVDAQ</sequence>
<evidence type="ECO:0000313" key="1">
    <source>
        <dbReference type="EMBL" id="KKR91706.1"/>
    </source>
</evidence>
<dbReference type="Proteomes" id="UP000034190">
    <property type="component" value="Unassembled WGS sequence"/>
</dbReference>
<accession>A0A0G0UW17</accession>
<gene>
    <name evidence="1" type="ORF">UU43_C0002G0015</name>
</gene>
<proteinExistence type="predicted"/>
<reference evidence="1 2" key="1">
    <citation type="journal article" date="2015" name="Nature">
        <title>rRNA introns, odd ribosomes, and small enigmatic genomes across a large radiation of phyla.</title>
        <authorList>
            <person name="Brown C.T."/>
            <person name="Hug L.A."/>
            <person name="Thomas B.C."/>
            <person name="Sharon I."/>
            <person name="Castelle C.J."/>
            <person name="Singh A."/>
            <person name="Wilkins M.J."/>
            <person name="Williams K.H."/>
            <person name="Banfield J.F."/>
        </authorList>
    </citation>
    <scope>NUCLEOTIDE SEQUENCE [LARGE SCALE GENOMIC DNA]</scope>
</reference>
<dbReference type="AlphaFoldDB" id="A0A0G0UW17"/>
<evidence type="ECO:0000313" key="2">
    <source>
        <dbReference type="Proteomes" id="UP000034190"/>
    </source>
</evidence>
<protein>
    <submittedName>
        <fullName evidence="1">Uncharacterized protein</fullName>
    </submittedName>
</protein>
<comment type="caution">
    <text evidence="1">The sequence shown here is derived from an EMBL/GenBank/DDBJ whole genome shotgun (WGS) entry which is preliminary data.</text>
</comment>
<name>A0A0G0UW17_9BACT</name>